<name>M0AGB9_9EURY</name>
<proteinExistence type="predicted"/>
<dbReference type="EMBL" id="AOIL01000009">
    <property type="protein sequence ID" value="ELY96403.1"/>
    <property type="molecule type" value="Genomic_DNA"/>
</dbReference>
<organism evidence="2 3">
    <name type="scientific">Natrialba taiwanensis DSM 12281</name>
    <dbReference type="NCBI Taxonomy" id="1230458"/>
    <lineage>
        <taxon>Archaea</taxon>
        <taxon>Methanobacteriati</taxon>
        <taxon>Methanobacteriota</taxon>
        <taxon>Stenosarchaea group</taxon>
        <taxon>Halobacteria</taxon>
        <taxon>Halobacteriales</taxon>
        <taxon>Natrialbaceae</taxon>
        <taxon>Natrialba</taxon>
    </lineage>
</organism>
<dbReference type="OrthoDB" id="36110at2157"/>
<sequence>MLTYTTYSEAGGVGKTTVGAALLEAHAAHGLDVLAIDMDQQNGSLTYLLDVDAPRDDSQADNIVRHLIDRPKGSIEDLVFETEHGFDLLPSHNMLENLEDLLNRAQRMADDLGEGDEFDPYDRLRQVLMDAGIPQEYDVIVIDPPATAGPHLYNAVSATRSLVIPVEPTGKGMQSVIGLEELVDGLEERLEAEIGVLSAVPNGVGRTTDQERYLEEVRERGYPAPVALRERSSLFEGCWDQQCTPAHYVETHRSRTRDHEMETLEKIDRLAGRIEEVGGL</sequence>
<comment type="caution">
    <text evidence="2">The sequence shown here is derived from an EMBL/GenBank/DDBJ whole genome shotgun (WGS) entry which is preliminary data.</text>
</comment>
<dbReference type="Proteomes" id="UP000011648">
    <property type="component" value="Unassembled WGS sequence"/>
</dbReference>
<dbReference type="STRING" id="1230458.C484_01775"/>
<dbReference type="InterPro" id="IPR027417">
    <property type="entry name" value="P-loop_NTPase"/>
</dbReference>
<dbReference type="RefSeq" id="WP_006824263.1">
    <property type="nucleotide sequence ID" value="NZ_AOIL01000009.1"/>
</dbReference>
<protein>
    <submittedName>
        <fullName evidence="2">Plasmid partitioning protein Soj</fullName>
    </submittedName>
</protein>
<reference evidence="2 3" key="1">
    <citation type="journal article" date="2014" name="PLoS Genet.">
        <title>Phylogenetically driven sequencing of extremely halophilic archaea reveals strategies for static and dynamic osmo-response.</title>
        <authorList>
            <person name="Becker E.A."/>
            <person name="Seitzer P.M."/>
            <person name="Tritt A."/>
            <person name="Larsen D."/>
            <person name="Krusor M."/>
            <person name="Yao A.I."/>
            <person name="Wu D."/>
            <person name="Madern D."/>
            <person name="Eisen J.A."/>
            <person name="Darling A.E."/>
            <person name="Facciotti M.T."/>
        </authorList>
    </citation>
    <scope>NUCLEOTIDE SEQUENCE [LARGE SCALE GENOMIC DNA]</scope>
    <source>
        <strain evidence="2 3">DSM 12281</strain>
    </source>
</reference>
<evidence type="ECO:0000259" key="1">
    <source>
        <dbReference type="Pfam" id="PF13614"/>
    </source>
</evidence>
<dbReference type="PANTHER" id="PTHR13696:SF99">
    <property type="entry name" value="COBYRINIC ACID AC-DIAMIDE SYNTHASE"/>
    <property type="match status" value="1"/>
</dbReference>
<dbReference type="InterPro" id="IPR050678">
    <property type="entry name" value="DNA_Partitioning_ATPase"/>
</dbReference>
<dbReference type="AlphaFoldDB" id="M0AGB9"/>
<evidence type="ECO:0000313" key="2">
    <source>
        <dbReference type="EMBL" id="ELY96403.1"/>
    </source>
</evidence>
<dbReference type="InterPro" id="IPR025669">
    <property type="entry name" value="AAA_dom"/>
</dbReference>
<dbReference type="CDD" id="cd02042">
    <property type="entry name" value="ParAB_family"/>
    <property type="match status" value="1"/>
</dbReference>
<feature type="domain" description="AAA" evidence="1">
    <location>
        <begin position="8"/>
        <end position="192"/>
    </location>
</feature>
<accession>M0AGB9</accession>
<dbReference type="SUPFAM" id="SSF52540">
    <property type="entry name" value="P-loop containing nucleoside triphosphate hydrolases"/>
    <property type="match status" value="1"/>
</dbReference>
<dbReference type="Pfam" id="PF13614">
    <property type="entry name" value="AAA_31"/>
    <property type="match status" value="1"/>
</dbReference>
<dbReference type="Gene3D" id="3.40.50.300">
    <property type="entry name" value="P-loop containing nucleotide triphosphate hydrolases"/>
    <property type="match status" value="1"/>
</dbReference>
<dbReference type="PANTHER" id="PTHR13696">
    <property type="entry name" value="P-LOOP CONTAINING NUCLEOSIDE TRIPHOSPHATE HYDROLASE"/>
    <property type="match status" value="1"/>
</dbReference>
<dbReference type="PATRIC" id="fig|1230458.4.peg.345"/>
<evidence type="ECO:0000313" key="3">
    <source>
        <dbReference type="Proteomes" id="UP000011648"/>
    </source>
</evidence>
<keyword evidence="3" id="KW-1185">Reference proteome</keyword>
<gene>
    <name evidence="2" type="ORF">C484_01775</name>
</gene>